<dbReference type="Proteomes" id="UP001596171">
    <property type="component" value="Unassembled WGS sequence"/>
</dbReference>
<dbReference type="Pfam" id="PF12728">
    <property type="entry name" value="HTH_17"/>
    <property type="match status" value="1"/>
</dbReference>
<organism evidence="2 3">
    <name type="scientific">Lactiplantibacillus nangangensis</name>
    <dbReference type="NCBI Taxonomy" id="2559917"/>
    <lineage>
        <taxon>Bacteria</taxon>
        <taxon>Bacillati</taxon>
        <taxon>Bacillota</taxon>
        <taxon>Bacilli</taxon>
        <taxon>Lactobacillales</taxon>
        <taxon>Lactobacillaceae</taxon>
        <taxon>Lactiplantibacillus</taxon>
    </lineage>
</organism>
<sequence length="82" mass="9586">MTTTLEQQVEAINRQLNALDRRLKVTPEYYKLSEVAVVTSVTSRTVYTWVTKGELPEYVIDGVKRVKRSELDDFMDRHRVVI</sequence>
<gene>
    <name evidence="2" type="ORF">ACFP1L_09230</name>
</gene>
<dbReference type="NCBIfam" id="TIGR01764">
    <property type="entry name" value="excise"/>
    <property type="match status" value="1"/>
</dbReference>
<protein>
    <submittedName>
        <fullName evidence="2">Helix-turn-helix domain-containing protein</fullName>
    </submittedName>
</protein>
<name>A0ABW1SK05_9LACO</name>
<reference evidence="3" key="1">
    <citation type="journal article" date="2019" name="Int. J. Syst. Evol. Microbiol.">
        <title>The Global Catalogue of Microorganisms (GCM) 10K type strain sequencing project: providing services to taxonomists for standard genome sequencing and annotation.</title>
        <authorList>
            <consortium name="The Broad Institute Genomics Platform"/>
            <consortium name="The Broad Institute Genome Sequencing Center for Infectious Disease"/>
            <person name="Wu L."/>
            <person name="Ma J."/>
        </authorList>
    </citation>
    <scope>NUCLEOTIDE SEQUENCE [LARGE SCALE GENOMIC DNA]</scope>
    <source>
        <strain evidence="3">CCM 8930</strain>
    </source>
</reference>
<feature type="domain" description="Helix-turn-helix" evidence="1">
    <location>
        <begin position="29"/>
        <end position="78"/>
    </location>
</feature>
<dbReference type="InterPro" id="IPR041657">
    <property type="entry name" value="HTH_17"/>
</dbReference>
<dbReference type="SUPFAM" id="SSF46955">
    <property type="entry name" value="Putative DNA-binding domain"/>
    <property type="match status" value="1"/>
</dbReference>
<dbReference type="RefSeq" id="WP_171002292.1">
    <property type="nucleotide sequence ID" value="NZ_BJDI01000003.1"/>
</dbReference>
<evidence type="ECO:0000259" key="1">
    <source>
        <dbReference type="Pfam" id="PF12728"/>
    </source>
</evidence>
<keyword evidence="3" id="KW-1185">Reference proteome</keyword>
<proteinExistence type="predicted"/>
<evidence type="ECO:0000313" key="2">
    <source>
        <dbReference type="EMBL" id="MFC6202047.1"/>
    </source>
</evidence>
<comment type="caution">
    <text evidence="2">The sequence shown here is derived from an EMBL/GenBank/DDBJ whole genome shotgun (WGS) entry which is preliminary data.</text>
</comment>
<accession>A0ABW1SK05</accession>
<evidence type="ECO:0000313" key="3">
    <source>
        <dbReference type="Proteomes" id="UP001596171"/>
    </source>
</evidence>
<dbReference type="InterPro" id="IPR009061">
    <property type="entry name" value="DNA-bd_dom_put_sf"/>
</dbReference>
<dbReference type="EMBL" id="JBHSSE010000018">
    <property type="protein sequence ID" value="MFC6202047.1"/>
    <property type="molecule type" value="Genomic_DNA"/>
</dbReference>
<dbReference type="InterPro" id="IPR010093">
    <property type="entry name" value="SinI_DNA-bd"/>
</dbReference>